<gene>
    <name evidence="1" type="ORF">CLIB1444_07S06018</name>
</gene>
<evidence type="ECO:0000313" key="2">
    <source>
        <dbReference type="Proteomes" id="UP001152531"/>
    </source>
</evidence>
<dbReference type="EMBL" id="CALSDN010000007">
    <property type="protein sequence ID" value="CAH6721946.1"/>
    <property type="molecule type" value="Genomic_DNA"/>
</dbReference>
<proteinExistence type="predicted"/>
<protein>
    <submittedName>
        <fullName evidence="1">Uncharacterized protein</fullName>
    </submittedName>
</protein>
<accession>A0ACA9YB78</accession>
<reference evidence="1" key="1">
    <citation type="submission" date="2022-06" db="EMBL/GenBank/DDBJ databases">
        <authorList>
            <person name="Legras J.-L."/>
            <person name="Devillers H."/>
            <person name="Grondin C."/>
        </authorList>
    </citation>
    <scope>NUCLEOTIDE SEQUENCE</scope>
    <source>
        <strain evidence="1">CLIB 1444</strain>
    </source>
</reference>
<comment type="caution">
    <text evidence="1">The sequence shown here is derived from an EMBL/GenBank/DDBJ whole genome shotgun (WGS) entry which is preliminary data.</text>
</comment>
<keyword evidence="2" id="KW-1185">Reference proteome</keyword>
<dbReference type="Proteomes" id="UP001152531">
    <property type="component" value="Unassembled WGS sequence"/>
</dbReference>
<sequence>MDIKEENNTEENDELICRWNDCNQPQFKNLSKLVNHLNNEHLNNNFQKHSYSCLWKNCSRYGIEQPSKFALVSHCRTHTGEKPYFCPIPECEKHFTRSDALAKHVKGVHDLHVLKDAVALNRDRVKKGRMEANFENQENISEMEFLKLIEQDYNFRIPWWFSNDFLNILNEEDDLKSIYKIPLNANEYKMALNRYKSYYSNENLVTDSTDPLAIKLNQSITSFKKEPEIDYDSINDIELLRQLEADLNSRLSSSHKMNKIVKNELTSLLNEKRELWVKNQLLLDGNIKLSIPSKTDKIDDELSTVLS</sequence>
<name>A0ACA9YB78_9ASCO</name>
<evidence type="ECO:0000313" key="1">
    <source>
        <dbReference type="EMBL" id="CAH6721946.1"/>
    </source>
</evidence>
<organism evidence="1 2">
    <name type="scientific">[Candida] jaroonii</name>
    <dbReference type="NCBI Taxonomy" id="467808"/>
    <lineage>
        <taxon>Eukaryota</taxon>
        <taxon>Fungi</taxon>
        <taxon>Dikarya</taxon>
        <taxon>Ascomycota</taxon>
        <taxon>Saccharomycotina</taxon>
        <taxon>Pichiomycetes</taxon>
        <taxon>Debaryomycetaceae</taxon>
        <taxon>Yamadazyma</taxon>
    </lineage>
</organism>